<dbReference type="InterPro" id="IPR036412">
    <property type="entry name" value="HAD-like_sf"/>
</dbReference>
<accession>A0A2S7KAG3</accession>
<dbReference type="Proteomes" id="UP000239504">
    <property type="component" value="Unassembled WGS sequence"/>
</dbReference>
<dbReference type="Gene3D" id="3.40.50.1000">
    <property type="entry name" value="HAD superfamily/HAD-like"/>
    <property type="match status" value="1"/>
</dbReference>
<gene>
    <name evidence="1" type="ORF">CW354_00925</name>
</gene>
<dbReference type="InterPro" id="IPR010037">
    <property type="entry name" value="FkbH_domain"/>
</dbReference>
<keyword evidence="2" id="KW-1185">Reference proteome</keyword>
<evidence type="ECO:0000313" key="1">
    <source>
        <dbReference type="EMBL" id="PQA89468.1"/>
    </source>
</evidence>
<organism evidence="1 2">
    <name type="scientific">Hyphococcus luteus</name>
    <dbReference type="NCBI Taxonomy" id="2058213"/>
    <lineage>
        <taxon>Bacteria</taxon>
        <taxon>Pseudomonadati</taxon>
        <taxon>Pseudomonadota</taxon>
        <taxon>Alphaproteobacteria</taxon>
        <taxon>Parvularculales</taxon>
        <taxon>Parvularculaceae</taxon>
        <taxon>Hyphococcus</taxon>
    </lineage>
</organism>
<comment type="caution">
    <text evidence="1">The sequence shown here is derived from an EMBL/GenBank/DDBJ whole genome shotgun (WGS) entry which is preliminary data.</text>
</comment>
<dbReference type="NCBIfam" id="TIGR01686">
    <property type="entry name" value="FkbH"/>
    <property type="match status" value="1"/>
</dbReference>
<evidence type="ECO:0008006" key="3">
    <source>
        <dbReference type="Google" id="ProtNLM"/>
    </source>
</evidence>
<dbReference type="EMBL" id="PJCH01000001">
    <property type="protein sequence ID" value="PQA89468.1"/>
    <property type="molecule type" value="Genomic_DNA"/>
</dbReference>
<dbReference type="InterPro" id="IPR023214">
    <property type="entry name" value="HAD_sf"/>
</dbReference>
<reference evidence="1 2" key="1">
    <citation type="submission" date="2017-12" db="EMBL/GenBank/DDBJ databases">
        <authorList>
            <person name="Hurst M.R.H."/>
        </authorList>
    </citation>
    <scope>NUCLEOTIDE SEQUENCE [LARGE SCALE GENOMIC DNA]</scope>
    <source>
        <strain evidence="1 2">SY-3-19</strain>
    </source>
</reference>
<dbReference type="RefSeq" id="WP_104828170.1">
    <property type="nucleotide sequence ID" value="NZ_PJCH01000001.1"/>
</dbReference>
<dbReference type="InterPro" id="IPR010033">
    <property type="entry name" value="HAD_SF_ppase_IIIC"/>
</dbReference>
<evidence type="ECO:0000313" key="2">
    <source>
        <dbReference type="Proteomes" id="UP000239504"/>
    </source>
</evidence>
<protein>
    <recommendedName>
        <fullName evidence="3">HAD-IIIC family phosphatase</fullName>
    </recommendedName>
</protein>
<proteinExistence type="predicted"/>
<dbReference type="NCBIfam" id="TIGR01681">
    <property type="entry name" value="HAD-SF-IIIC"/>
    <property type="match status" value="1"/>
</dbReference>
<dbReference type="OrthoDB" id="323926at2"/>
<name>A0A2S7KAG3_9PROT</name>
<dbReference type="SUPFAM" id="SSF56784">
    <property type="entry name" value="HAD-like"/>
    <property type="match status" value="1"/>
</dbReference>
<dbReference type="AlphaFoldDB" id="A0A2S7KAG3"/>
<sequence length="692" mass="77282">MNGGVGSEVREALTAQKDALAEALLETVRLVPRMRDEIGASPESAAEFARREHLSLIDYFIRWLADGDEVFRTLYLGERAKMAYLPGDDAQTRNDFIRRLVTSDRDVLLRSLGEASQVSCAHIAAAFDALIETLSLPVRKELRVLFVGDCLYLDVTAFLTGKTLEMGVGLAPHFLTDKNPAKLVAGVKALRDEKFDAVFYSPFTYEFAHGFTDILRVRNALKGADWRKQRIDQIFEGVAPVAGALASTFAAPVFIHNAAVILRDETTRSLALKHALTARLRESVRKEIDARLDALIAGLNENTFPHVHKFDECALRARASDSELGRYFHVYGLQHPARFGAEVAGEYDLILETLGNLHGKKLIVCDLDNTLWDGVIGEGAVSHFADRQHLLARLKKKGVLLAVASKNDPKNVHWTGGVLSEDDFVYSYIAWTPKVAAFSAIQQSLNLKTKDFIFIDDRADERAMVEDAHPEIFCYDPTVERTWRAFALWEQLLGDEPDMDRTQMYHDRAKREAFTAEQTADAPDESAMFASLGLRIRIWEAGKKDIARATELINRTNQFNMQGSRTTFAQMNEWRDSKDHRIYLASMADRFGDMGVISVLVADLTGEAVEIPIFVLSCRVFGYGAEQAMLNVVKKTLDETGKGAIVGRYIETMANAPCKAVYAENNFEERDGVWVYEKGAAPIEAPSWLAVE</sequence>